<keyword evidence="9" id="KW-1185">Reference proteome</keyword>
<proteinExistence type="predicted"/>
<dbReference type="PROSITE" id="PS00688">
    <property type="entry name" value="SIGMA54_INTERACT_3"/>
    <property type="match status" value="1"/>
</dbReference>
<reference evidence="9" key="1">
    <citation type="submission" date="2018-01" db="EMBL/GenBank/DDBJ databases">
        <authorList>
            <person name="Peeters C."/>
        </authorList>
    </citation>
    <scope>NUCLEOTIDE SEQUENCE [LARGE SCALE GENOMIC DNA]</scope>
</reference>
<dbReference type="Pfam" id="PF01590">
    <property type="entry name" value="GAF"/>
    <property type="match status" value="1"/>
</dbReference>
<dbReference type="InterPro" id="IPR002078">
    <property type="entry name" value="Sigma_54_int"/>
</dbReference>
<keyword evidence="1" id="KW-0547">Nucleotide-binding</keyword>
<evidence type="ECO:0000256" key="1">
    <source>
        <dbReference type="ARBA" id="ARBA00022741"/>
    </source>
</evidence>
<dbReference type="SUPFAM" id="SSF52540">
    <property type="entry name" value="P-loop containing nucleoside triphosphate hydrolases"/>
    <property type="match status" value="1"/>
</dbReference>
<feature type="domain" description="Sigma-54 factor interaction" evidence="7">
    <location>
        <begin position="366"/>
        <end position="595"/>
    </location>
</feature>
<dbReference type="PANTHER" id="PTHR32071:SF81">
    <property type="entry name" value="PROPIONATE CATABOLISM OPERON REGULATORY PROTEIN"/>
    <property type="match status" value="1"/>
</dbReference>
<evidence type="ECO:0000256" key="3">
    <source>
        <dbReference type="ARBA" id="ARBA00023015"/>
    </source>
</evidence>
<dbReference type="InterPro" id="IPR003593">
    <property type="entry name" value="AAA+_ATPase"/>
</dbReference>
<feature type="region of interest" description="Disordered" evidence="6">
    <location>
        <begin position="1"/>
        <end position="28"/>
    </location>
</feature>
<dbReference type="InterPro" id="IPR029016">
    <property type="entry name" value="GAF-like_dom_sf"/>
</dbReference>
<evidence type="ECO:0000256" key="2">
    <source>
        <dbReference type="ARBA" id="ARBA00022840"/>
    </source>
</evidence>
<protein>
    <submittedName>
        <fullName evidence="8">Fis family transcriptional regulator</fullName>
    </submittedName>
</protein>
<dbReference type="InterPro" id="IPR003018">
    <property type="entry name" value="GAF"/>
</dbReference>
<dbReference type="GO" id="GO:0043565">
    <property type="term" value="F:sequence-specific DNA binding"/>
    <property type="evidence" value="ECO:0007669"/>
    <property type="project" value="InterPro"/>
</dbReference>
<dbReference type="InterPro" id="IPR009057">
    <property type="entry name" value="Homeodomain-like_sf"/>
</dbReference>
<keyword evidence="3" id="KW-0805">Transcription regulation</keyword>
<dbReference type="PRINTS" id="PR01590">
    <property type="entry name" value="HTHFIS"/>
</dbReference>
<evidence type="ECO:0000313" key="8">
    <source>
        <dbReference type="EMBL" id="SPB14481.1"/>
    </source>
</evidence>
<dbReference type="RefSeq" id="WP_106854184.1">
    <property type="nucleotide sequence ID" value="NZ_OGTP01000004.1"/>
</dbReference>
<dbReference type="AlphaFoldDB" id="A0A2U3I305"/>
<accession>A0A2U3I305</accession>
<dbReference type="Pfam" id="PF00158">
    <property type="entry name" value="Sigma54_activat"/>
    <property type="match status" value="1"/>
</dbReference>
<dbReference type="PROSITE" id="PS00675">
    <property type="entry name" value="SIGMA54_INTERACT_1"/>
    <property type="match status" value="1"/>
</dbReference>
<keyword evidence="5" id="KW-0804">Transcription</keyword>
<evidence type="ECO:0000256" key="6">
    <source>
        <dbReference type="SAM" id="MobiDB-lite"/>
    </source>
</evidence>
<dbReference type="OrthoDB" id="9761705at2"/>
<evidence type="ECO:0000256" key="4">
    <source>
        <dbReference type="ARBA" id="ARBA00023125"/>
    </source>
</evidence>
<dbReference type="Pfam" id="PF02954">
    <property type="entry name" value="HTH_8"/>
    <property type="match status" value="1"/>
</dbReference>
<keyword evidence="2" id="KW-0067">ATP-binding</keyword>
<dbReference type="InterPro" id="IPR027417">
    <property type="entry name" value="P-loop_NTPase"/>
</dbReference>
<dbReference type="Proteomes" id="UP000238169">
    <property type="component" value="Unassembled WGS sequence"/>
</dbReference>
<dbReference type="CDD" id="cd00009">
    <property type="entry name" value="AAA"/>
    <property type="match status" value="1"/>
</dbReference>
<dbReference type="PROSITE" id="PS50045">
    <property type="entry name" value="SIGMA54_INTERACT_4"/>
    <property type="match status" value="1"/>
</dbReference>
<evidence type="ECO:0000313" key="9">
    <source>
        <dbReference type="Proteomes" id="UP000238169"/>
    </source>
</evidence>
<dbReference type="InterPro" id="IPR025944">
    <property type="entry name" value="Sigma_54_int_dom_CS"/>
</dbReference>
<dbReference type="SUPFAM" id="SSF46689">
    <property type="entry name" value="Homeodomain-like"/>
    <property type="match status" value="1"/>
</dbReference>
<dbReference type="FunFam" id="3.40.50.300:FF:000006">
    <property type="entry name" value="DNA-binding transcriptional regulator NtrC"/>
    <property type="match status" value="1"/>
</dbReference>
<organism evidence="8 9">
    <name type="scientific">Caballeronia novacaledonica</name>
    <dbReference type="NCBI Taxonomy" id="1544861"/>
    <lineage>
        <taxon>Bacteria</taxon>
        <taxon>Pseudomonadati</taxon>
        <taxon>Pseudomonadota</taxon>
        <taxon>Betaproteobacteria</taxon>
        <taxon>Burkholderiales</taxon>
        <taxon>Burkholderiaceae</taxon>
        <taxon>Caballeronia</taxon>
    </lineage>
</organism>
<dbReference type="Gene3D" id="3.30.450.40">
    <property type="match status" value="1"/>
</dbReference>
<sequence length="685" mass="73906">MTRRLIGMPAGDDSAGEGGIAGRTRPDVNAGFQSDSSTMLAWERFLAGEITTAAPTELIASWKRSLQSGVNPTSGAAPFAVHGDAIDALRWRHRELLAASDRLFAATADLFVGSSSILLLTNADGVILKAAGDLHTLDAGEKIHLMTGGDWREATAGTNGIGTALATRQPTYIHASEHFCEGIKAWSCAAAPICEPGTGAVLGVLDISGPPSTYQINNLTLAVTAARQIEMVLAEQVAREQMRLLAFCLQRLSSADAAGLIAIDRRGRFVHTTARIPLPINLGERFPGMSEHCPIEDWPNHLPQGLRPEWFDPVVADGEAIGAMLIVPAQSGLAGASRLTSGARRVGVQVQGRSEADPKRNCFGQIICQSAAMQRAIDRGRQLARRRVPVLIEGQTGVGKELFARAIHGEESGEGPFVAYNCGAASKELIGAELFGHVRGAYTGATAEGRPGRFELAHGGTLCLDEIGELPLDLQPILLRALEEGVIYRLGDTQPRRVDVRLLAMTNRNLREEVECGRFRADLYYRVGVTRICIPSLRERDGDVDLLIEHFNRALALRHGVPAREFADIVMEVLRAYSWPGNVRELRNLVENLLLTSNDKRVMLAELPAEVLDESPAARDSVTSGAAPGTGSLEETERFAIARALRHAQGNMAQAARALGVSRSTLYRKMEQYRIRAEASAISSH</sequence>
<gene>
    <name evidence="8" type="ORF">NOV72_01723</name>
</gene>
<dbReference type="InterPro" id="IPR058031">
    <property type="entry name" value="AAA_lid_NorR"/>
</dbReference>
<dbReference type="PANTHER" id="PTHR32071">
    <property type="entry name" value="TRANSCRIPTIONAL REGULATORY PROTEIN"/>
    <property type="match status" value="1"/>
</dbReference>
<dbReference type="InterPro" id="IPR002197">
    <property type="entry name" value="HTH_Fis"/>
</dbReference>
<dbReference type="EMBL" id="OGTP01000004">
    <property type="protein sequence ID" value="SPB14481.1"/>
    <property type="molecule type" value="Genomic_DNA"/>
</dbReference>
<dbReference type="GO" id="GO:0005524">
    <property type="term" value="F:ATP binding"/>
    <property type="evidence" value="ECO:0007669"/>
    <property type="project" value="UniProtKB-KW"/>
</dbReference>
<dbReference type="Gene3D" id="3.40.50.300">
    <property type="entry name" value="P-loop containing nucleotide triphosphate hydrolases"/>
    <property type="match status" value="1"/>
</dbReference>
<dbReference type="GO" id="GO:0006355">
    <property type="term" value="P:regulation of DNA-templated transcription"/>
    <property type="evidence" value="ECO:0007669"/>
    <property type="project" value="InterPro"/>
</dbReference>
<evidence type="ECO:0000256" key="5">
    <source>
        <dbReference type="ARBA" id="ARBA00023163"/>
    </source>
</evidence>
<dbReference type="Gene3D" id="1.10.8.60">
    <property type="match status" value="1"/>
</dbReference>
<dbReference type="Gene3D" id="1.10.10.60">
    <property type="entry name" value="Homeodomain-like"/>
    <property type="match status" value="1"/>
</dbReference>
<dbReference type="Pfam" id="PF25601">
    <property type="entry name" value="AAA_lid_14"/>
    <property type="match status" value="1"/>
</dbReference>
<dbReference type="InterPro" id="IPR025662">
    <property type="entry name" value="Sigma_54_int_dom_ATP-bd_1"/>
</dbReference>
<name>A0A2U3I305_9BURK</name>
<keyword evidence="4" id="KW-0238">DNA-binding</keyword>
<dbReference type="SMART" id="SM00382">
    <property type="entry name" value="AAA"/>
    <property type="match status" value="1"/>
</dbReference>
<evidence type="ECO:0000259" key="7">
    <source>
        <dbReference type="PROSITE" id="PS50045"/>
    </source>
</evidence>